<dbReference type="PANTHER" id="PTHR46270:SF2">
    <property type="entry name" value="TIR DOMAIN-CONTAINING PROTEIN"/>
    <property type="match status" value="1"/>
</dbReference>
<keyword evidence="4" id="KW-1185">Reference proteome</keyword>
<dbReference type="InterPro" id="IPR016024">
    <property type="entry name" value="ARM-type_fold"/>
</dbReference>
<protein>
    <recommendedName>
        <fullName evidence="2">TIR domain-containing protein</fullName>
    </recommendedName>
</protein>
<dbReference type="SUPFAM" id="SSF48371">
    <property type="entry name" value="ARM repeat"/>
    <property type="match status" value="1"/>
</dbReference>
<evidence type="ECO:0000313" key="3">
    <source>
        <dbReference type="EMBL" id="OWF54050.1"/>
    </source>
</evidence>
<dbReference type="InterPro" id="IPR000157">
    <property type="entry name" value="TIR_dom"/>
</dbReference>
<feature type="compositionally biased region" description="Polar residues" evidence="1">
    <location>
        <begin position="51"/>
        <end position="67"/>
    </location>
</feature>
<dbReference type="GO" id="GO:0007165">
    <property type="term" value="P:signal transduction"/>
    <property type="evidence" value="ECO:0007669"/>
    <property type="project" value="InterPro"/>
</dbReference>
<comment type="caution">
    <text evidence="3">The sequence shown here is derived from an EMBL/GenBank/DDBJ whole genome shotgun (WGS) entry which is preliminary data.</text>
</comment>
<evidence type="ECO:0000259" key="2">
    <source>
        <dbReference type="Pfam" id="PF13676"/>
    </source>
</evidence>
<dbReference type="SUPFAM" id="SSF52200">
    <property type="entry name" value="Toll/Interleukin receptor TIR domain"/>
    <property type="match status" value="1"/>
</dbReference>
<accession>A0A210QZ72</accession>
<feature type="region of interest" description="Disordered" evidence="1">
    <location>
        <begin position="1"/>
        <end position="90"/>
    </location>
</feature>
<reference evidence="3 4" key="1">
    <citation type="journal article" date="2017" name="Nat. Ecol. Evol.">
        <title>Scallop genome provides insights into evolution of bilaterian karyotype and development.</title>
        <authorList>
            <person name="Wang S."/>
            <person name="Zhang J."/>
            <person name="Jiao W."/>
            <person name="Li J."/>
            <person name="Xun X."/>
            <person name="Sun Y."/>
            <person name="Guo X."/>
            <person name="Huan P."/>
            <person name="Dong B."/>
            <person name="Zhang L."/>
            <person name="Hu X."/>
            <person name="Sun X."/>
            <person name="Wang J."/>
            <person name="Zhao C."/>
            <person name="Wang Y."/>
            <person name="Wang D."/>
            <person name="Huang X."/>
            <person name="Wang R."/>
            <person name="Lv J."/>
            <person name="Li Y."/>
            <person name="Zhang Z."/>
            <person name="Liu B."/>
            <person name="Lu W."/>
            <person name="Hui Y."/>
            <person name="Liang J."/>
            <person name="Zhou Z."/>
            <person name="Hou R."/>
            <person name="Li X."/>
            <person name="Liu Y."/>
            <person name="Li H."/>
            <person name="Ning X."/>
            <person name="Lin Y."/>
            <person name="Zhao L."/>
            <person name="Xing Q."/>
            <person name="Dou J."/>
            <person name="Li Y."/>
            <person name="Mao J."/>
            <person name="Guo H."/>
            <person name="Dou H."/>
            <person name="Li T."/>
            <person name="Mu C."/>
            <person name="Jiang W."/>
            <person name="Fu Q."/>
            <person name="Fu X."/>
            <person name="Miao Y."/>
            <person name="Liu J."/>
            <person name="Yu Q."/>
            <person name="Li R."/>
            <person name="Liao H."/>
            <person name="Li X."/>
            <person name="Kong Y."/>
            <person name="Jiang Z."/>
            <person name="Chourrout D."/>
            <person name="Li R."/>
            <person name="Bao Z."/>
        </authorList>
    </citation>
    <scope>NUCLEOTIDE SEQUENCE [LARGE SCALE GENOMIC DNA]</scope>
    <source>
        <strain evidence="3 4">PY_sf001</strain>
    </source>
</reference>
<dbReference type="InterPro" id="IPR035897">
    <property type="entry name" value="Toll_tir_struct_dom_sf"/>
</dbReference>
<dbReference type="Pfam" id="PF13676">
    <property type="entry name" value="TIR_2"/>
    <property type="match status" value="1"/>
</dbReference>
<gene>
    <name evidence="3" type="ORF">KP79_PYT15269</name>
</gene>
<dbReference type="Gene3D" id="1.25.10.10">
    <property type="entry name" value="Leucine-rich Repeat Variant"/>
    <property type="match status" value="1"/>
</dbReference>
<organism evidence="3 4">
    <name type="scientific">Mizuhopecten yessoensis</name>
    <name type="common">Japanese scallop</name>
    <name type="synonym">Patinopecten yessoensis</name>
    <dbReference type="NCBI Taxonomy" id="6573"/>
    <lineage>
        <taxon>Eukaryota</taxon>
        <taxon>Metazoa</taxon>
        <taxon>Spiralia</taxon>
        <taxon>Lophotrochozoa</taxon>
        <taxon>Mollusca</taxon>
        <taxon>Bivalvia</taxon>
        <taxon>Autobranchia</taxon>
        <taxon>Pteriomorphia</taxon>
        <taxon>Pectinida</taxon>
        <taxon>Pectinoidea</taxon>
        <taxon>Pectinidae</taxon>
        <taxon>Mizuhopecten</taxon>
    </lineage>
</organism>
<proteinExistence type="predicted"/>
<feature type="compositionally biased region" description="Polar residues" evidence="1">
    <location>
        <begin position="1"/>
        <end position="39"/>
    </location>
</feature>
<dbReference type="OrthoDB" id="2148946at2759"/>
<dbReference type="Proteomes" id="UP000242188">
    <property type="component" value="Unassembled WGS sequence"/>
</dbReference>
<dbReference type="PANTHER" id="PTHR46270">
    <property type="entry name" value="ARMADILLO-TYPE FOLD-RELATED"/>
    <property type="match status" value="1"/>
</dbReference>
<dbReference type="Gene3D" id="3.40.50.10140">
    <property type="entry name" value="Toll/interleukin-1 receptor homology (TIR) domain"/>
    <property type="match status" value="1"/>
</dbReference>
<feature type="domain" description="TIR" evidence="2">
    <location>
        <begin position="497"/>
        <end position="616"/>
    </location>
</feature>
<name>A0A210QZ72_MIZYE</name>
<sequence>MGSSNSIDNTNQVSKQTAPVTDNTAGNVQNTTSTDNSQPHKSKLKSSLKKTIQNSDTQTVTQPSTGMSRKLNVSIRPGTESPTPSKRPPMRTISKIIRDADDQLYNRFPEMKDTLNGITTLGPWLSSLIEDGEEPEEPDCKDVGQQLKTKVLDKFDMFNESDQRKLMGNHMAKHGFVKDLGDFYKFLLKALPLPEYTLAEADDKDDGIAVVEQMRHIFWNLSDNSVEFCNEIVENTGMIRLLVIDLLAMKERELNLIKEDSFPFVSAVGILHNVARSGVTKSFFSVVLDEKETNENAHPTNVWDVLMPFLKTKNMHIKLITLLCLAHIVNEQQNKDLSGNASLFDFLLEMMKAAIKNKDRRQYGFSVEELLDGLANLAKNDSNKAIIMDKKAFPILRDIIMKGKSEGEKAEALKVIWELAFMGKNKQIFMGDKDFWKKLYSLQSEEDHEGVARAAQGACFVITDGDLQSKAPSGVKSFRKPAPAVPKEEKKEEDQHIMISYNWADQKKLLKVRDSLQEVGYKVWMDVDNMEGDILDAMARAVENAQIVLICYSEKYKESKNCRTEAQYAYQVNKEIVPILMQTKYKPEGWLGILVGSKLFFEFTNKYPFESKIRDLIRELENRFRVSFRRDSTPKLHSLVSAKLQQVKQTNLADKKSMLTWTKDDLSEWLTRNKLEALAGMQLLNGELLTFLYKLFRRAPEFFYRCLEKRLGLKSLEDLMRFTDALEKLSDEQPEINQLLL</sequence>
<dbReference type="InterPro" id="IPR011989">
    <property type="entry name" value="ARM-like"/>
</dbReference>
<dbReference type="EMBL" id="NEDP02001165">
    <property type="protein sequence ID" value="OWF54050.1"/>
    <property type="molecule type" value="Genomic_DNA"/>
</dbReference>
<evidence type="ECO:0000313" key="4">
    <source>
        <dbReference type="Proteomes" id="UP000242188"/>
    </source>
</evidence>
<dbReference type="AlphaFoldDB" id="A0A210QZ72"/>
<evidence type="ECO:0000256" key="1">
    <source>
        <dbReference type="SAM" id="MobiDB-lite"/>
    </source>
</evidence>
<feature type="region of interest" description="Disordered" evidence="1">
    <location>
        <begin position="472"/>
        <end position="491"/>
    </location>
</feature>